<comment type="caution">
    <text evidence="2">The sequence shown here is derived from an EMBL/GenBank/DDBJ whole genome shotgun (WGS) entry which is preliminary data.</text>
</comment>
<proteinExistence type="predicted"/>
<dbReference type="EMBL" id="DAAXUA010000011">
    <property type="protein sequence ID" value="HAG2562209.1"/>
    <property type="molecule type" value="Genomic_DNA"/>
</dbReference>
<reference evidence="2" key="2">
    <citation type="submission" date="2020-02" db="EMBL/GenBank/DDBJ databases">
        <authorList>
            <consortium name="NCBI Pathogen Detection Project"/>
        </authorList>
    </citation>
    <scope>NUCLEOTIDE SEQUENCE</scope>
    <source>
        <strain evidence="2">MA.CK_95/00012601</strain>
    </source>
</reference>
<dbReference type="AlphaFoldDB" id="A0A760RQI0"/>
<organism evidence="2">
    <name type="scientific">Salmonella enterica</name>
    <name type="common">Salmonella choleraesuis</name>
    <dbReference type="NCBI Taxonomy" id="28901"/>
    <lineage>
        <taxon>Bacteria</taxon>
        <taxon>Pseudomonadati</taxon>
        <taxon>Pseudomonadota</taxon>
        <taxon>Gammaproteobacteria</taxon>
        <taxon>Enterobacterales</taxon>
        <taxon>Enterobacteriaceae</taxon>
        <taxon>Salmonella</taxon>
    </lineage>
</organism>
<name>A0A760RQI0_SALER</name>
<feature type="compositionally biased region" description="Polar residues" evidence="1">
    <location>
        <begin position="13"/>
        <end position="22"/>
    </location>
</feature>
<feature type="region of interest" description="Disordered" evidence="1">
    <location>
        <begin position="1"/>
        <end position="35"/>
    </location>
</feature>
<reference evidence="2" key="1">
    <citation type="journal article" date="2018" name="Genome Biol.">
        <title>SKESA: strategic k-mer extension for scrupulous assemblies.</title>
        <authorList>
            <person name="Souvorov A."/>
            <person name="Agarwala R."/>
            <person name="Lipman D.J."/>
        </authorList>
    </citation>
    <scope>NUCLEOTIDE SEQUENCE</scope>
    <source>
        <strain evidence="2">MA.CK_95/00012601</strain>
    </source>
</reference>
<evidence type="ECO:0000256" key="1">
    <source>
        <dbReference type="SAM" id="MobiDB-lite"/>
    </source>
</evidence>
<protein>
    <submittedName>
        <fullName evidence="2">Uncharacterized protein</fullName>
    </submittedName>
</protein>
<accession>A0A760RQI0</accession>
<sequence>MHKKRSKCRAQVTGEQPTQQGLEGNPGENVAKSPRERFCVRRTGTRWRDSIAQTCARLRGAEALFLKGDSGKAWPLMC</sequence>
<evidence type="ECO:0000313" key="2">
    <source>
        <dbReference type="EMBL" id="HAG2562209.1"/>
    </source>
</evidence>
<gene>
    <name evidence="2" type="ORF">G8W38_004004</name>
</gene>